<accession>E3SJ99</accession>
<gene>
    <name evidence="3" type="ORF">SSM2_214</name>
</gene>
<dbReference type="OrthoDB" id="18220at10239"/>
<evidence type="ECO:0000313" key="4">
    <source>
        <dbReference type="Proteomes" id="UP000006524"/>
    </source>
</evidence>
<dbReference type="Pfam" id="PF02709">
    <property type="entry name" value="Glyco_transf_7C"/>
    <property type="match status" value="1"/>
</dbReference>
<dbReference type="RefSeq" id="YP_004322361.1">
    <property type="nucleotide sequence ID" value="NC_015279.1"/>
</dbReference>
<proteinExistence type="predicted"/>
<organism evidence="3 4">
    <name type="scientific">Synechococcus phage S-SM2</name>
    <dbReference type="NCBI Taxonomy" id="444860"/>
    <lineage>
        <taxon>Viruses</taxon>
        <taxon>Duplodnaviria</taxon>
        <taxon>Heunggongvirae</taxon>
        <taxon>Uroviricota</taxon>
        <taxon>Caudoviricetes</taxon>
        <taxon>Pantevenvirales</taxon>
        <taxon>Kyanoviridae</taxon>
        <taxon>Nilusvirus</taxon>
        <taxon>Nilusvirus ssm2</taxon>
    </lineage>
</organism>
<sequence>MMNLTFLIPTRIETEDRLRNIIASVSYLLRHVPAKVIVKEVSGRNTFLHRALPEIKKYADTDNLTHLYEENNDPLFCKSKVLNDLIVAAKTKVVANYDADCILPITSYQKAYTAINDDQADVVYPYGCGIYQWKADFGMDIYEEFVKSWNGTSVLDKSKTLSNSTIGWCQFVNRQKYIDSYMMNENFVSWGCEDDEFYFRMSTLGNRIGRVDDYVYHLEHGRTHNSWFSNPNFNNNWNLWNTIKTFDREQLVEYYENQDYLKTRRAQLQ</sequence>
<feature type="domain" description="Galactosyltransferase C-terminal" evidence="2">
    <location>
        <begin position="183"/>
        <end position="220"/>
    </location>
</feature>
<keyword evidence="4" id="KW-1185">Reference proteome</keyword>
<protein>
    <recommendedName>
        <fullName evidence="2">Galactosyltransferase C-terminal domain-containing protein</fullName>
    </recommendedName>
</protein>
<evidence type="ECO:0000256" key="1">
    <source>
        <dbReference type="ARBA" id="ARBA00022679"/>
    </source>
</evidence>
<evidence type="ECO:0000259" key="2">
    <source>
        <dbReference type="Pfam" id="PF02709"/>
    </source>
</evidence>
<dbReference type="Proteomes" id="UP000006524">
    <property type="component" value="Segment"/>
</dbReference>
<reference evidence="3 4" key="1">
    <citation type="journal article" date="2010" name="Environ. Microbiol.">
        <title>Genomic analysis of oceanic cyanobacterial myoviruses compared with T4-like myoviruses from diverse hosts and environments.</title>
        <authorList>
            <person name="Sullivan M.B."/>
            <person name="Huang K.H."/>
            <person name="Ignacio-Espinoza J.C."/>
            <person name="Berlin A.M."/>
            <person name="Kelly L."/>
            <person name="Weigele P.R."/>
            <person name="DeFrancesco A.S."/>
            <person name="Kern S.E."/>
            <person name="Thompson L.R."/>
            <person name="Young S."/>
            <person name="Yandava C."/>
            <person name="Fu R."/>
            <person name="Krastins B."/>
            <person name="Chase M."/>
            <person name="Sarracino D."/>
            <person name="Osburne M.S."/>
            <person name="Henn M.R."/>
            <person name="Chisholm S.W."/>
        </authorList>
    </citation>
    <scope>NUCLEOTIDE SEQUENCE [LARGE SCALE GENOMIC DNA]</scope>
    <source>
        <strain evidence="3">8017-1</strain>
    </source>
</reference>
<evidence type="ECO:0000313" key="3">
    <source>
        <dbReference type="EMBL" id="ADO97547.1"/>
    </source>
</evidence>
<dbReference type="InterPro" id="IPR029044">
    <property type="entry name" value="Nucleotide-diphossugar_trans"/>
</dbReference>
<dbReference type="SUPFAM" id="SSF53448">
    <property type="entry name" value="Nucleotide-diphospho-sugar transferases"/>
    <property type="match status" value="1"/>
</dbReference>
<dbReference type="GeneID" id="10326837"/>
<dbReference type="KEGG" id="vg:10326837"/>
<dbReference type="EMBL" id="GU071095">
    <property type="protein sequence ID" value="ADO97547.1"/>
    <property type="molecule type" value="Genomic_DNA"/>
</dbReference>
<dbReference type="Gene3D" id="3.90.550.10">
    <property type="entry name" value="Spore Coat Polysaccharide Biosynthesis Protein SpsA, Chain A"/>
    <property type="match status" value="1"/>
</dbReference>
<name>E3SJ99_9CAUD</name>
<keyword evidence="1" id="KW-0808">Transferase</keyword>
<dbReference type="GO" id="GO:0016740">
    <property type="term" value="F:transferase activity"/>
    <property type="evidence" value="ECO:0007669"/>
    <property type="project" value="UniProtKB-KW"/>
</dbReference>
<dbReference type="InterPro" id="IPR027791">
    <property type="entry name" value="Galactosyl_T_C"/>
</dbReference>